<feature type="domain" description="Metallo-beta-lactamase" evidence="2">
    <location>
        <begin position="15"/>
        <end position="244"/>
    </location>
</feature>
<dbReference type="InterPro" id="IPR050698">
    <property type="entry name" value="MBL"/>
</dbReference>
<dbReference type="SMART" id="SM01027">
    <property type="entry name" value="Beta-Casp"/>
    <property type="match status" value="1"/>
</dbReference>
<protein>
    <submittedName>
        <fullName evidence="4">Ribonuclease</fullName>
        <ecNumber evidence="4">3.1.-.-</ecNumber>
    </submittedName>
</protein>
<accession>A0A0M7AZU6</accession>
<dbReference type="GO" id="GO:0004521">
    <property type="term" value="F:RNA endonuclease activity"/>
    <property type="evidence" value="ECO:0007669"/>
    <property type="project" value="TreeGrafter"/>
</dbReference>
<dbReference type="InterPro" id="IPR001279">
    <property type="entry name" value="Metallo-B-lactamas"/>
</dbReference>
<dbReference type="Gene3D" id="3.40.50.10890">
    <property type="match status" value="1"/>
</dbReference>
<dbReference type="SUPFAM" id="SSF56281">
    <property type="entry name" value="Metallo-hydrolase/oxidoreductase"/>
    <property type="match status" value="1"/>
</dbReference>
<dbReference type="STRING" id="311410.LA5095_06016"/>
<dbReference type="GO" id="GO:0016787">
    <property type="term" value="F:hydrolase activity"/>
    <property type="evidence" value="ECO:0007669"/>
    <property type="project" value="UniProtKB-KW"/>
</dbReference>
<feature type="domain" description="Beta-Casp" evidence="3">
    <location>
        <begin position="249"/>
        <end position="368"/>
    </location>
</feature>
<dbReference type="InterPro" id="IPR011108">
    <property type="entry name" value="RMMBL"/>
</dbReference>
<dbReference type="Pfam" id="PF07521">
    <property type="entry name" value="RMMBL"/>
    <property type="match status" value="1"/>
</dbReference>
<dbReference type="PANTHER" id="PTHR11203:SF37">
    <property type="entry name" value="INTEGRATOR COMPLEX SUBUNIT 11"/>
    <property type="match status" value="1"/>
</dbReference>
<dbReference type="RefSeq" id="WP_173937435.1">
    <property type="nucleotide sequence ID" value="NZ_CXWA01000016.1"/>
</dbReference>
<evidence type="ECO:0000313" key="4">
    <source>
        <dbReference type="EMBL" id="CTQ79259.1"/>
    </source>
</evidence>
<gene>
    <name evidence="4" type="ORF">LA5096_06097</name>
</gene>
<dbReference type="InterPro" id="IPR036866">
    <property type="entry name" value="RibonucZ/Hydroxyglut_hydro"/>
</dbReference>
<proteinExistence type="predicted"/>
<sequence>MTIKLTFLGGVGTVTGSKYLLEADGLRVLVDCGLFQGYKQLRLRNWEPLPVDPKTIDLVVLTHAHLDHSGYLPLLVKNGFDGQVVCTSGTRDLCEILLPDSGFLQEKDAEFANRHGFSKHHPALPLYSKRDAEISLKQLFPIDFYKEFDFRGKLKISFHGAGHILGAAIVRLTWQGLTVVFSGDLGRYEDAIMLDPSPVDHADYLLVESTYGNRHHEKTDPEDVLADAINRTAHRGGTILIPSFAVGRAQSLLFHLHRLKTTQRIPNLPIFLDSPMAVKATDVFGKHIGDHRLTASECDWSHNTVHYVKDVEESKALDWNRMPKVIISASGMATGGRVLHHLKHYGPDHRNMILFAGYQAGGTRGAAITSGAKSVKIHGAQVEIRAEVDNLHMLSAHADCDEIMRWLGQFDHAPKMAFITHGEADAADALRHRVESEFGWQCSVPYYREEVLLA</sequence>
<evidence type="ECO:0000256" key="1">
    <source>
        <dbReference type="ARBA" id="ARBA00022801"/>
    </source>
</evidence>
<evidence type="ECO:0000259" key="3">
    <source>
        <dbReference type="SMART" id="SM01027"/>
    </source>
</evidence>
<dbReference type="SMART" id="SM00849">
    <property type="entry name" value="Lactamase_B"/>
    <property type="match status" value="1"/>
</dbReference>
<keyword evidence="1 4" id="KW-0378">Hydrolase</keyword>
<evidence type="ECO:0000313" key="5">
    <source>
        <dbReference type="Proteomes" id="UP000049983"/>
    </source>
</evidence>
<dbReference type="Proteomes" id="UP000049983">
    <property type="component" value="Unassembled WGS sequence"/>
</dbReference>
<keyword evidence="5" id="KW-1185">Reference proteome</keyword>
<evidence type="ECO:0000259" key="2">
    <source>
        <dbReference type="SMART" id="SM00849"/>
    </source>
</evidence>
<dbReference type="Pfam" id="PF10996">
    <property type="entry name" value="Beta-Casp"/>
    <property type="match status" value="1"/>
</dbReference>
<reference evidence="5" key="1">
    <citation type="submission" date="2015-07" db="EMBL/GenBank/DDBJ databases">
        <authorList>
            <person name="Rodrigo-Torres Lidia"/>
            <person name="Arahal R.David."/>
        </authorList>
    </citation>
    <scope>NUCLEOTIDE SEQUENCE [LARGE SCALE GENOMIC DNA]</scope>
    <source>
        <strain evidence="5">CECT 5096</strain>
    </source>
</reference>
<dbReference type="CDD" id="cd16295">
    <property type="entry name" value="TTHA0252-CPSF-like_MBL-fold"/>
    <property type="match status" value="1"/>
</dbReference>
<dbReference type="InterPro" id="IPR022712">
    <property type="entry name" value="Beta_Casp"/>
</dbReference>
<dbReference type="AlphaFoldDB" id="A0A0M7AZU6"/>
<dbReference type="Gene3D" id="3.60.15.10">
    <property type="entry name" value="Ribonuclease Z/Hydroxyacylglutathione hydrolase-like"/>
    <property type="match status" value="1"/>
</dbReference>
<organism evidence="4 5">
    <name type="scientific">Roseibium album</name>
    <dbReference type="NCBI Taxonomy" id="311410"/>
    <lineage>
        <taxon>Bacteria</taxon>
        <taxon>Pseudomonadati</taxon>
        <taxon>Pseudomonadota</taxon>
        <taxon>Alphaproteobacteria</taxon>
        <taxon>Hyphomicrobiales</taxon>
        <taxon>Stappiaceae</taxon>
        <taxon>Roseibium</taxon>
    </lineage>
</organism>
<dbReference type="EC" id="3.1.-.-" evidence="4"/>
<name>A0A0M7AZU6_9HYPH</name>
<dbReference type="GeneID" id="97673325"/>
<dbReference type="EMBL" id="CXWC01000018">
    <property type="protein sequence ID" value="CTQ79259.1"/>
    <property type="molecule type" value="Genomic_DNA"/>
</dbReference>
<dbReference type="Pfam" id="PF00753">
    <property type="entry name" value="Lactamase_B"/>
    <property type="match status" value="1"/>
</dbReference>
<dbReference type="PANTHER" id="PTHR11203">
    <property type="entry name" value="CLEAVAGE AND POLYADENYLATION SPECIFICITY FACTOR FAMILY MEMBER"/>
    <property type="match status" value="1"/>
</dbReference>